<gene>
    <name evidence="2" type="ORF">HMPREF1862_01564</name>
</gene>
<evidence type="ECO:0000256" key="1">
    <source>
        <dbReference type="SAM" id="Phobius"/>
    </source>
</evidence>
<proteinExistence type="predicted"/>
<keyword evidence="1" id="KW-0472">Membrane</keyword>
<reference evidence="2 3" key="1">
    <citation type="submission" date="2016-01" db="EMBL/GenBank/DDBJ databases">
        <authorList>
            <person name="Mitreva M."/>
            <person name="Pepin K.H."/>
            <person name="Mihindukulasuriya K.A."/>
            <person name="Fulton R."/>
            <person name="Fronick C."/>
            <person name="O'Laughlin M."/>
            <person name="Miner T."/>
            <person name="Herter B."/>
            <person name="Rosa B.A."/>
            <person name="Cordes M."/>
            <person name="Tomlinson C."/>
            <person name="Wollam A."/>
            <person name="Palsikar V.B."/>
            <person name="Mardis E.R."/>
            <person name="Wilson R.K."/>
        </authorList>
    </citation>
    <scope>NUCLEOTIDE SEQUENCE [LARGE SCALE GENOMIC DNA]</scope>
    <source>
        <strain evidence="2 3">DNF00696</strain>
    </source>
</reference>
<dbReference type="Proteomes" id="UP000070572">
    <property type="component" value="Unassembled WGS sequence"/>
</dbReference>
<sequence>MVFPFWSWKNEGMRRWKRRGTWMRLGALFACYLLLPALTRAAIGLGNASDLGMMAFILLLFIAFPLITVALAAWDGFWEGFTVLWTFLPLLFFMVTMLIFFNESALIYGGAYSLLAVIANKIGSLFYSKCHSTSTPRES</sequence>
<comment type="caution">
    <text evidence="2">The sequence shown here is derived from an EMBL/GenBank/DDBJ whole genome shotgun (WGS) entry which is preliminary data.</text>
</comment>
<evidence type="ECO:0000313" key="3">
    <source>
        <dbReference type="Proteomes" id="UP000070572"/>
    </source>
</evidence>
<feature type="transmembrane region" description="Helical" evidence="1">
    <location>
        <begin position="51"/>
        <end position="74"/>
    </location>
</feature>
<name>A0AB34WYB3_9ACTO</name>
<accession>A0AB34WYB3</accession>
<keyword evidence="1" id="KW-0812">Transmembrane</keyword>
<keyword evidence="1" id="KW-1133">Transmembrane helix</keyword>
<organism evidence="2 3">
    <name type="scientific">Varibaculum cambriense</name>
    <dbReference type="NCBI Taxonomy" id="184870"/>
    <lineage>
        <taxon>Bacteria</taxon>
        <taxon>Bacillati</taxon>
        <taxon>Actinomycetota</taxon>
        <taxon>Actinomycetes</taxon>
        <taxon>Actinomycetales</taxon>
        <taxon>Actinomycetaceae</taxon>
        <taxon>Varibaculum</taxon>
    </lineage>
</organism>
<evidence type="ECO:0000313" key="2">
    <source>
        <dbReference type="EMBL" id="KXB80086.1"/>
    </source>
</evidence>
<dbReference type="EMBL" id="LSDN01000019">
    <property type="protein sequence ID" value="KXB80086.1"/>
    <property type="molecule type" value="Genomic_DNA"/>
</dbReference>
<feature type="transmembrane region" description="Helical" evidence="1">
    <location>
        <begin position="107"/>
        <end position="127"/>
    </location>
</feature>
<dbReference type="AlphaFoldDB" id="A0AB34WYB3"/>
<feature type="transmembrane region" description="Helical" evidence="1">
    <location>
        <begin position="81"/>
        <end position="101"/>
    </location>
</feature>
<protein>
    <submittedName>
        <fullName evidence="2">Uncharacterized protein</fullName>
    </submittedName>
</protein>